<dbReference type="EMBL" id="JAYMGO010000022">
    <property type="protein sequence ID" value="KAL1250872.1"/>
    <property type="molecule type" value="Genomic_DNA"/>
</dbReference>
<feature type="compositionally biased region" description="Polar residues" evidence="1">
    <location>
        <begin position="88"/>
        <end position="97"/>
    </location>
</feature>
<accession>A0ABR3LGT9</accession>
<comment type="caution">
    <text evidence="2">The sequence shown here is derived from an EMBL/GenBank/DDBJ whole genome shotgun (WGS) entry which is preliminary data.</text>
</comment>
<proteinExistence type="predicted"/>
<dbReference type="Proteomes" id="UP001558613">
    <property type="component" value="Unassembled WGS sequence"/>
</dbReference>
<feature type="compositionally biased region" description="Pro residues" evidence="1">
    <location>
        <begin position="28"/>
        <end position="39"/>
    </location>
</feature>
<keyword evidence="3" id="KW-1185">Reference proteome</keyword>
<feature type="compositionally biased region" description="Pro residues" evidence="1">
    <location>
        <begin position="1"/>
        <end position="16"/>
    </location>
</feature>
<protein>
    <submittedName>
        <fullName evidence="2">Uncharacterized protein</fullName>
    </submittedName>
</protein>
<reference evidence="2 3" key="1">
    <citation type="submission" date="2023-09" db="EMBL/GenBank/DDBJ databases">
        <authorList>
            <person name="Wang M."/>
        </authorList>
    </citation>
    <scope>NUCLEOTIDE SEQUENCE [LARGE SCALE GENOMIC DNA]</scope>
    <source>
        <strain evidence="2">GT-2023</strain>
        <tissue evidence="2">Liver</tissue>
    </source>
</reference>
<feature type="compositionally biased region" description="Pro residues" evidence="1">
    <location>
        <begin position="48"/>
        <end position="63"/>
    </location>
</feature>
<gene>
    <name evidence="2" type="ORF">QQF64_018668</name>
</gene>
<feature type="compositionally biased region" description="Low complexity" evidence="1">
    <location>
        <begin position="64"/>
        <end position="79"/>
    </location>
</feature>
<name>A0ABR3LGT9_9TELE</name>
<evidence type="ECO:0000313" key="3">
    <source>
        <dbReference type="Proteomes" id="UP001558613"/>
    </source>
</evidence>
<evidence type="ECO:0000313" key="2">
    <source>
        <dbReference type="EMBL" id="KAL1250872.1"/>
    </source>
</evidence>
<sequence>MGPPVPLGSLVPPAPPWSGVDHPQSRDFPPPATPRPSIPPALSGSSFPPAPSRPRAPVPPVPPWLSVSASGSTTTCSAAIGRPPGVGSPSSTMAPPSVGSTVGCHLGWDLGSPWLLLLQLPPVFSLAPPSG</sequence>
<feature type="region of interest" description="Disordered" evidence="1">
    <location>
        <begin position="1"/>
        <end position="97"/>
    </location>
</feature>
<organism evidence="2 3">
    <name type="scientific">Cirrhinus molitorella</name>
    <name type="common">mud carp</name>
    <dbReference type="NCBI Taxonomy" id="172907"/>
    <lineage>
        <taxon>Eukaryota</taxon>
        <taxon>Metazoa</taxon>
        <taxon>Chordata</taxon>
        <taxon>Craniata</taxon>
        <taxon>Vertebrata</taxon>
        <taxon>Euteleostomi</taxon>
        <taxon>Actinopterygii</taxon>
        <taxon>Neopterygii</taxon>
        <taxon>Teleostei</taxon>
        <taxon>Ostariophysi</taxon>
        <taxon>Cypriniformes</taxon>
        <taxon>Cyprinidae</taxon>
        <taxon>Labeoninae</taxon>
        <taxon>Labeonini</taxon>
        <taxon>Cirrhinus</taxon>
    </lineage>
</organism>
<evidence type="ECO:0000256" key="1">
    <source>
        <dbReference type="SAM" id="MobiDB-lite"/>
    </source>
</evidence>